<name>A0ABV6EMH3_9BRAD</name>
<protein>
    <submittedName>
        <fullName evidence="2">Uncharacterized protein</fullName>
    </submittedName>
</protein>
<sequence length="157" mass="15718">MTLFLAIRRLLAAVMVAGLVLAPLARPATAGTPSAVTIAMHGTSAHATSAEDVAMSGMADHAMAGHQDATATMDEMSASSDEMVAMPCCPSEAPKAPVDCGKCLAMAGCSAGFLSGMPGAVAMPLPIPTKGIALASADFARDGLGHPPPEHPPRSLI</sequence>
<dbReference type="EMBL" id="JBHLWM010000001">
    <property type="protein sequence ID" value="MFC0239382.1"/>
    <property type="molecule type" value="Genomic_DNA"/>
</dbReference>
<feature type="chain" id="PRO_5045769349" evidence="1">
    <location>
        <begin position="31"/>
        <end position="157"/>
    </location>
</feature>
<proteinExistence type="predicted"/>
<accession>A0ABV6EMH3</accession>
<dbReference type="Proteomes" id="UP001589775">
    <property type="component" value="Unassembled WGS sequence"/>
</dbReference>
<feature type="signal peptide" evidence="1">
    <location>
        <begin position="1"/>
        <end position="30"/>
    </location>
</feature>
<evidence type="ECO:0000313" key="2">
    <source>
        <dbReference type="EMBL" id="MFC0239382.1"/>
    </source>
</evidence>
<reference evidence="2 3" key="1">
    <citation type="submission" date="2024-09" db="EMBL/GenBank/DDBJ databases">
        <authorList>
            <person name="Sun Q."/>
            <person name="Mori K."/>
        </authorList>
    </citation>
    <scope>NUCLEOTIDE SEQUENCE [LARGE SCALE GENOMIC DNA]</scope>
    <source>
        <strain evidence="2 3">KCTC 23279</strain>
    </source>
</reference>
<keyword evidence="1" id="KW-0732">Signal</keyword>
<keyword evidence="3" id="KW-1185">Reference proteome</keyword>
<evidence type="ECO:0000256" key="1">
    <source>
        <dbReference type="SAM" id="SignalP"/>
    </source>
</evidence>
<dbReference type="RefSeq" id="WP_378384131.1">
    <property type="nucleotide sequence ID" value="NZ_JBHLWM010000001.1"/>
</dbReference>
<gene>
    <name evidence="2" type="ORF">ACFFJ6_02835</name>
</gene>
<comment type="caution">
    <text evidence="2">The sequence shown here is derived from an EMBL/GenBank/DDBJ whole genome shotgun (WGS) entry which is preliminary data.</text>
</comment>
<evidence type="ECO:0000313" key="3">
    <source>
        <dbReference type="Proteomes" id="UP001589775"/>
    </source>
</evidence>
<organism evidence="2 3">
    <name type="scientific">Rhodopseudomonas telluris</name>
    <dbReference type="NCBI Taxonomy" id="644215"/>
    <lineage>
        <taxon>Bacteria</taxon>
        <taxon>Pseudomonadati</taxon>
        <taxon>Pseudomonadota</taxon>
        <taxon>Alphaproteobacteria</taxon>
        <taxon>Hyphomicrobiales</taxon>
        <taxon>Nitrobacteraceae</taxon>
        <taxon>Rhodopseudomonas</taxon>
    </lineage>
</organism>